<keyword evidence="1" id="KW-0472">Membrane</keyword>
<name>B0VJR9_CLOAI</name>
<evidence type="ECO:0000313" key="2">
    <source>
        <dbReference type="EMBL" id="CAO80237.1"/>
    </source>
</evidence>
<organism evidence="2 3">
    <name type="scientific">Cloacimonas acidaminovorans (strain Evry)</name>
    <dbReference type="NCBI Taxonomy" id="459349"/>
    <lineage>
        <taxon>Bacteria</taxon>
        <taxon>Pseudomonadati</taxon>
        <taxon>Candidatus Cloacimonadota</taxon>
        <taxon>Candidatus Cloacimonadia</taxon>
        <taxon>Candidatus Cloacimonadales</taxon>
        <taxon>Candidatus Cloacimonadaceae</taxon>
        <taxon>Candidatus Cloacimonas</taxon>
    </lineage>
</organism>
<dbReference type="HOGENOM" id="CLU_3181838_0_0_0"/>
<sequence length="46" mass="5347">MLSPIPWKLNENYLVLQAVTTVAGFFPFAFICLCRTSDNNSKNYYR</sequence>
<gene>
    <name evidence="2" type="ordered locus">CLOAM0332</name>
</gene>
<evidence type="ECO:0000256" key="1">
    <source>
        <dbReference type="SAM" id="Phobius"/>
    </source>
</evidence>
<keyword evidence="3" id="KW-1185">Reference proteome</keyword>
<keyword evidence="1" id="KW-0812">Transmembrane</keyword>
<keyword evidence="1" id="KW-1133">Transmembrane helix</keyword>
<dbReference type="AlphaFoldDB" id="B0VJR9"/>
<dbReference type="EMBL" id="CU466930">
    <property type="protein sequence ID" value="CAO80237.1"/>
    <property type="molecule type" value="Genomic_DNA"/>
</dbReference>
<evidence type="ECO:0000313" key="3">
    <source>
        <dbReference type="Proteomes" id="UP000002019"/>
    </source>
</evidence>
<accession>B0VJR9</accession>
<feature type="transmembrane region" description="Helical" evidence="1">
    <location>
        <begin position="12"/>
        <end position="34"/>
    </location>
</feature>
<proteinExistence type="predicted"/>
<dbReference type="KEGG" id="caci:CLOAM0332"/>
<protein>
    <submittedName>
        <fullName evidence="2">Uncharacterized protein</fullName>
    </submittedName>
</protein>
<dbReference type="Proteomes" id="UP000002019">
    <property type="component" value="Chromosome"/>
</dbReference>
<reference evidence="2 3" key="1">
    <citation type="journal article" date="2008" name="J. Bacteriol.">
        <title>'Candidatus Cloacamonas acidaminovorans': genome sequence reconstruction provides a first glimpse of a new bacterial division.</title>
        <authorList>
            <person name="Pelletier E."/>
            <person name="Kreimeyer A."/>
            <person name="Bocs S."/>
            <person name="Rouy Z."/>
            <person name="Gyapay G."/>
            <person name="Chouari R."/>
            <person name="Riviere D."/>
            <person name="Ganesan A."/>
            <person name="Daegelen P."/>
            <person name="Sghir A."/>
            <person name="Cohen G.N."/>
            <person name="Medigue C."/>
            <person name="Weissenbach J."/>
            <person name="Le Paslier D."/>
        </authorList>
    </citation>
    <scope>NUCLEOTIDE SEQUENCE [LARGE SCALE GENOMIC DNA]</scope>
    <source>
        <strain evidence="3">Evry</strain>
    </source>
</reference>